<proteinExistence type="predicted"/>
<evidence type="ECO:0000313" key="3">
    <source>
        <dbReference type="EMBL" id="KHF46159.1"/>
    </source>
</evidence>
<evidence type="ECO:0000259" key="2">
    <source>
        <dbReference type="SMART" id="SM00331"/>
    </source>
</evidence>
<dbReference type="PANTHER" id="PTHR43156:SF2">
    <property type="entry name" value="STAGE II SPORULATION PROTEIN E"/>
    <property type="match status" value="1"/>
</dbReference>
<dbReference type="SUPFAM" id="SSF81606">
    <property type="entry name" value="PP2C-like"/>
    <property type="match status" value="1"/>
</dbReference>
<dbReference type="PANTHER" id="PTHR43156">
    <property type="entry name" value="STAGE II SPORULATION PROTEIN E-RELATED"/>
    <property type="match status" value="1"/>
</dbReference>
<name>A0A837DDZ9_9PSEU</name>
<feature type="domain" description="PPM-type phosphatase" evidence="2">
    <location>
        <begin position="234"/>
        <end position="447"/>
    </location>
</feature>
<dbReference type="Gene3D" id="3.60.40.10">
    <property type="entry name" value="PPM-type phosphatase domain"/>
    <property type="match status" value="1"/>
</dbReference>
<accession>A0A837DDZ9</accession>
<dbReference type="EMBL" id="JRZE01000001">
    <property type="protein sequence ID" value="KHF46159.1"/>
    <property type="molecule type" value="Genomic_DNA"/>
</dbReference>
<dbReference type="InterPro" id="IPR052016">
    <property type="entry name" value="Bact_Sigma-Reg"/>
</dbReference>
<comment type="caution">
    <text evidence="3">The sequence shown here is derived from an EMBL/GenBank/DDBJ whole genome shotgun (WGS) entry which is preliminary data.</text>
</comment>
<keyword evidence="1 3" id="KW-0378">Hydrolase</keyword>
<dbReference type="SMART" id="SM00331">
    <property type="entry name" value="PP2C_SIG"/>
    <property type="match status" value="1"/>
</dbReference>
<reference evidence="3 4" key="1">
    <citation type="submission" date="2014-10" db="EMBL/GenBank/DDBJ databases">
        <title>Genome sequence of Micropolyspora internatus JCM3315.</title>
        <authorList>
            <person name="Shin S.-K."/>
            <person name="Yi H."/>
        </authorList>
    </citation>
    <scope>NUCLEOTIDE SEQUENCE [LARGE SCALE GENOMIC DNA]</scope>
    <source>
        <strain evidence="3 4">JCM 3315</strain>
    </source>
</reference>
<sequence length="453" mass="50456">MTDEVYAALRRMLGDRELSEDVWQRVRGELEQGSLADSLRTVFRAFVDIMDERDQELRWYHTELDQTNAGLLALHAEVDRQRRRTSFLDQVSRAAATSLNSTQLLEEVTGLVREHRFADTMRVWTLTEYGLSCVDGSDDEPDRATRRAMRTREAVRGGPNRVSVPLTAGPYVFGVFDLHRELAEFTDDDVGLAQGVADRVAVGLRNANEYEREHELAQRLQRAMLPTLESLRDLDLVARYRSATSGIHVGGDWYDSVTRSDGTVVLTVGDVTGHGIDAAVVMGKLQNSLHAYAVEGHSPGTSLRLVHHLLRGSDTPLFATAVMAEVEPATGMLRWASAGHPPPLLRESRSAVTYLEAEHAPMLGVYLPSELEFPEHERKLSPGSLVALFTDGLIERRTSDLDTGMERLKEAFRSCEADTLDGTAEYVLRTMLGGSDHDDDVCLLMCHWPGREA</sequence>
<dbReference type="RefSeq" id="WP_037307899.1">
    <property type="nucleotide sequence ID" value="NZ_CALJZO010000105.1"/>
</dbReference>
<dbReference type="AlphaFoldDB" id="A0A837DDZ9"/>
<evidence type="ECO:0000313" key="4">
    <source>
        <dbReference type="Proteomes" id="UP000030848"/>
    </source>
</evidence>
<dbReference type="GO" id="GO:0016791">
    <property type="term" value="F:phosphatase activity"/>
    <property type="evidence" value="ECO:0007669"/>
    <property type="project" value="TreeGrafter"/>
</dbReference>
<protein>
    <submittedName>
        <fullName evidence="3">Serine phosphatase</fullName>
        <ecNumber evidence="3">3.1.3.3</ecNumber>
    </submittedName>
</protein>
<gene>
    <name evidence="3" type="ORF">MINT15_04600</name>
</gene>
<dbReference type="InterPro" id="IPR001932">
    <property type="entry name" value="PPM-type_phosphatase-like_dom"/>
</dbReference>
<dbReference type="SUPFAM" id="SSF55781">
    <property type="entry name" value="GAF domain-like"/>
    <property type="match status" value="1"/>
</dbReference>
<organism evidence="3 4">
    <name type="scientific">Saccharomonospora viridis</name>
    <dbReference type="NCBI Taxonomy" id="1852"/>
    <lineage>
        <taxon>Bacteria</taxon>
        <taxon>Bacillati</taxon>
        <taxon>Actinomycetota</taxon>
        <taxon>Actinomycetes</taxon>
        <taxon>Pseudonocardiales</taxon>
        <taxon>Pseudonocardiaceae</taxon>
        <taxon>Saccharomonospora</taxon>
    </lineage>
</organism>
<dbReference type="OrthoDB" id="7943561at2"/>
<dbReference type="Gene3D" id="3.30.450.40">
    <property type="match status" value="1"/>
</dbReference>
<evidence type="ECO:0000256" key="1">
    <source>
        <dbReference type="ARBA" id="ARBA00022801"/>
    </source>
</evidence>
<dbReference type="Proteomes" id="UP000030848">
    <property type="component" value="Unassembled WGS sequence"/>
</dbReference>
<dbReference type="EC" id="3.1.3.3" evidence="3"/>
<dbReference type="InterPro" id="IPR036457">
    <property type="entry name" value="PPM-type-like_dom_sf"/>
</dbReference>
<dbReference type="InterPro" id="IPR029016">
    <property type="entry name" value="GAF-like_dom_sf"/>
</dbReference>
<dbReference type="Pfam" id="PF07228">
    <property type="entry name" value="SpoIIE"/>
    <property type="match status" value="1"/>
</dbReference>